<name>A0A481W4X0_9CAUD</name>
<keyword evidence="2" id="KW-0472">Membrane</keyword>
<protein>
    <submittedName>
        <fullName evidence="3">Uncharacterized protein</fullName>
    </submittedName>
</protein>
<keyword evidence="2" id="KW-0812">Transmembrane</keyword>
<feature type="region of interest" description="Disordered" evidence="1">
    <location>
        <begin position="82"/>
        <end position="114"/>
    </location>
</feature>
<evidence type="ECO:0000313" key="4">
    <source>
        <dbReference type="Proteomes" id="UP000294134"/>
    </source>
</evidence>
<sequence>MFPVYWQGSVIGAIIGLIVLAVFAYWLIRTKAESLGFLTKRTRWITVVLLPLIWVLSFVNVGIHQTQGDRVRFDQAGQLTEKSTPVVRSSASPESARQAAAETRKEIDAGNLNK</sequence>
<gene>
    <name evidence="3" type="ORF">PSA21_344</name>
</gene>
<feature type="transmembrane region" description="Helical" evidence="2">
    <location>
        <begin position="44"/>
        <end position="63"/>
    </location>
</feature>
<reference evidence="3 4" key="1">
    <citation type="submission" date="2019-02" db="EMBL/GenBank/DDBJ databases">
        <authorList>
            <person name="Frampton R.A."/>
            <person name="Wojtus J.K."/>
            <person name="Fineran P.C."/>
            <person name="Hendrickson H.L."/>
        </authorList>
    </citation>
    <scope>NUCLEOTIDE SEQUENCE [LARGE SCALE GENOMIC DNA]</scope>
</reference>
<feature type="transmembrane region" description="Helical" evidence="2">
    <location>
        <begin position="6"/>
        <end position="28"/>
    </location>
</feature>
<evidence type="ECO:0000256" key="2">
    <source>
        <dbReference type="SAM" id="Phobius"/>
    </source>
</evidence>
<dbReference type="EMBL" id="MK552327">
    <property type="protein sequence ID" value="QBJ02870.1"/>
    <property type="molecule type" value="Genomic_DNA"/>
</dbReference>
<accession>A0A481W4X0</accession>
<dbReference type="Proteomes" id="UP000294134">
    <property type="component" value="Segment"/>
</dbReference>
<evidence type="ECO:0000256" key="1">
    <source>
        <dbReference type="SAM" id="MobiDB-lite"/>
    </source>
</evidence>
<organism evidence="3 4">
    <name type="scientific">Pseudomonas phage Psa21</name>
    <dbReference type="NCBI Taxonomy" id="2530023"/>
    <lineage>
        <taxon>Viruses</taxon>
        <taxon>Duplodnaviria</taxon>
        <taxon>Heunggongvirae</taxon>
        <taxon>Uroviricota</taxon>
        <taxon>Caudoviricetes</taxon>
        <taxon>Chimalliviridae</taxon>
        <taxon>Tepukevirus</taxon>
        <taxon>Tepukevirus Psa21</taxon>
    </lineage>
</organism>
<evidence type="ECO:0000313" key="3">
    <source>
        <dbReference type="EMBL" id="QBJ02870.1"/>
    </source>
</evidence>
<proteinExistence type="predicted"/>
<keyword evidence="2" id="KW-1133">Transmembrane helix</keyword>
<keyword evidence="4" id="KW-1185">Reference proteome</keyword>
<feature type="compositionally biased region" description="Polar residues" evidence="1">
    <location>
        <begin position="82"/>
        <end position="95"/>
    </location>
</feature>